<accession>A0ABV5FIW6</accession>
<dbReference type="RefSeq" id="WP_290266279.1">
    <property type="nucleotide sequence ID" value="NZ_JAUFQQ010000005.1"/>
</dbReference>
<reference evidence="1 2" key="1">
    <citation type="submission" date="2024-09" db="EMBL/GenBank/DDBJ databases">
        <authorList>
            <person name="Sun Q."/>
            <person name="Mori K."/>
        </authorList>
    </citation>
    <scope>NUCLEOTIDE SEQUENCE [LARGE SCALE GENOMIC DNA]</scope>
    <source>
        <strain evidence="1 2">CECT 7908</strain>
    </source>
</reference>
<evidence type="ECO:0000313" key="1">
    <source>
        <dbReference type="EMBL" id="MFB9063357.1"/>
    </source>
</evidence>
<protein>
    <submittedName>
        <fullName evidence="1">Uncharacterized protein</fullName>
    </submittedName>
</protein>
<name>A0ABV5FIW6_9FLAO</name>
<organism evidence="1 2">
    <name type="scientific">Flavobacterium branchiarum</name>
    <dbReference type="NCBI Taxonomy" id="1114870"/>
    <lineage>
        <taxon>Bacteria</taxon>
        <taxon>Pseudomonadati</taxon>
        <taxon>Bacteroidota</taxon>
        <taxon>Flavobacteriia</taxon>
        <taxon>Flavobacteriales</taxon>
        <taxon>Flavobacteriaceae</taxon>
        <taxon>Flavobacterium</taxon>
    </lineage>
</organism>
<gene>
    <name evidence="1" type="ORF">ACFFUQ_04920</name>
</gene>
<dbReference type="Proteomes" id="UP001589589">
    <property type="component" value="Unassembled WGS sequence"/>
</dbReference>
<sequence>MKQIYKSIIIILFLISFKSYSQTQEAIIYFKNGDSIEGFAMLKFNKIKFKISPDDKADTWDYEHIKKITFLGFEIRRTFEYVTLSSIDKPKLLETITKGEAT</sequence>
<comment type="caution">
    <text evidence="1">The sequence shown here is derived from an EMBL/GenBank/DDBJ whole genome shotgun (WGS) entry which is preliminary data.</text>
</comment>
<evidence type="ECO:0000313" key="2">
    <source>
        <dbReference type="Proteomes" id="UP001589589"/>
    </source>
</evidence>
<dbReference type="EMBL" id="JBHMEX010000013">
    <property type="protein sequence ID" value="MFB9063357.1"/>
    <property type="molecule type" value="Genomic_DNA"/>
</dbReference>
<proteinExistence type="predicted"/>
<keyword evidence="2" id="KW-1185">Reference proteome</keyword>